<dbReference type="OrthoDB" id="3638805at2"/>
<keyword evidence="2" id="KW-0472">Membrane</keyword>
<evidence type="ECO:0000256" key="2">
    <source>
        <dbReference type="SAM" id="Phobius"/>
    </source>
</evidence>
<name>A0A1M6VUZ9_PSETH</name>
<protein>
    <submittedName>
        <fullName evidence="3">Uncharacterized protein</fullName>
    </submittedName>
</protein>
<accession>A0A1M6VUZ9</accession>
<evidence type="ECO:0000313" key="4">
    <source>
        <dbReference type="Proteomes" id="UP000184363"/>
    </source>
</evidence>
<dbReference type="Proteomes" id="UP000184363">
    <property type="component" value="Unassembled WGS sequence"/>
</dbReference>
<feature type="compositionally biased region" description="Low complexity" evidence="1">
    <location>
        <begin position="284"/>
        <end position="331"/>
    </location>
</feature>
<feature type="compositionally biased region" description="Basic and acidic residues" evidence="1">
    <location>
        <begin position="206"/>
        <end position="217"/>
    </location>
</feature>
<feature type="transmembrane region" description="Helical" evidence="2">
    <location>
        <begin position="29"/>
        <end position="47"/>
    </location>
</feature>
<organism evidence="3 4">
    <name type="scientific">Pseudonocardia thermophila</name>
    <dbReference type="NCBI Taxonomy" id="1848"/>
    <lineage>
        <taxon>Bacteria</taxon>
        <taxon>Bacillati</taxon>
        <taxon>Actinomycetota</taxon>
        <taxon>Actinomycetes</taxon>
        <taxon>Pseudonocardiales</taxon>
        <taxon>Pseudonocardiaceae</taxon>
        <taxon>Pseudonocardia</taxon>
    </lineage>
</organism>
<keyword evidence="4" id="KW-1185">Reference proteome</keyword>
<dbReference type="EMBL" id="FRAP01000013">
    <property type="protein sequence ID" value="SHK85372.1"/>
    <property type="molecule type" value="Genomic_DNA"/>
</dbReference>
<reference evidence="3 4" key="1">
    <citation type="submission" date="2016-11" db="EMBL/GenBank/DDBJ databases">
        <authorList>
            <person name="Jaros S."/>
            <person name="Januszkiewicz K."/>
            <person name="Wedrychowicz H."/>
        </authorList>
    </citation>
    <scope>NUCLEOTIDE SEQUENCE [LARGE SCALE GENOMIC DNA]</scope>
    <source>
        <strain evidence="3 4">DSM 43832</strain>
    </source>
</reference>
<evidence type="ECO:0000313" key="3">
    <source>
        <dbReference type="EMBL" id="SHK85372.1"/>
    </source>
</evidence>
<dbReference type="SUPFAM" id="SSF57884">
    <property type="entry name" value="Ada DNA repair protein, N-terminal domain (N-Ada 10)"/>
    <property type="match status" value="1"/>
</dbReference>
<dbReference type="AlphaFoldDB" id="A0A1M6VUZ9"/>
<keyword evidence="2" id="KW-1133">Transmembrane helix</keyword>
<feature type="compositionally biased region" description="Pro residues" evidence="1">
    <location>
        <begin position="332"/>
        <end position="343"/>
    </location>
</feature>
<feature type="region of interest" description="Disordered" evidence="1">
    <location>
        <begin position="58"/>
        <end position="346"/>
    </location>
</feature>
<dbReference type="STRING" id="1848.SAMN05443637_11371"/>
<feature type="compositionally biased region" description="Low complexity" evidence="1">
    <location>
        <begin position="226"/>
        <end position="236"/>
    </location>
</feature>
<proteinExistence type="predicted"/>
<dbReference type="RefSeq" id="WP_073458169.1">
    <property type="nucleotide sequence ID" value="NZ_FRAP01000013.1"/>
</dbReference>
<evidence type="ECO:0000256" key="1">
    <source>
        <dbReference type="SAM" id="MobiDB-lite"/>
    </source>
</evidence>
<gene>
    <name evidence="3" type="ORF">SAMN05443637_11371</name>
</gene>
<feature type="compositionally biased region" description="Pro residues" evidence="1">
    <location>
        <begin position="67"/>
        <end position="77"/>
    </location>
</feature>
<feature type="compositionally biased region" description="Low complexity" evidence="1">
    <location>
        <begin position="127"/>
        <end position="151"/>
    </location>
</feature>
<feature type="compositionally biased region" description="Acidic residues" evidence="1">
    <location>
        <begin position="179"/>
        <end position="191"/>
    </location>
</feature>
<dbReference type="InterPro" id="IPR035451">
    <property type="entry name" value="Ada-like_dom_sf"/>
</dbReference>
<feature type="compositionally biased region" description="Low complexity" evidence="1">
    <location>
        <begin position="92"/>
        <end position="110"/>
    </location>
</feature>
<keyword evidence="2" id="KW-0812">Transmembrane</keyword>
<sequence>MLLLVLILVLVAFGLLVFALQAQSVVWALVSVGVSVVAGLVLLVDWLQRRAETRAGVASLEAAGTRPPSPDQQPEPEPATEVLPVVPPAGAPPGAEAPTAVAARPTAGAADDVDDSEQTVLMPVVEPSGSPARPSGAPDGTTGSSESSSRSVTDGPSRAGADIPAGSTGAASDPAAGDTDGDGEVAAEDAGPEGGAAGGEPAAGKVDIRKRPSGEKAAEEDETAEEAAASAPAAAEAGEEPADSGSGQPAAAKDEPAVAAQQPGARSGDSNLSGPDLFGSGELPQQPAQHAPQQPVEQPPQQFAQQPPNGQWGQPPAGGWPPQQQAAAEVPLDPPPPYVPEPPLEVSEPAEAALVATLEDEVVVVDEQPRYHVPGCEALNAQEPIPLPAREAVELGFTPCGWCRPDHTLASRYPAHTR</sequence>